<name>A0A6B8VQ70_9CORY</name>
<evidence type="ECO:0000313" key="1">
    <source>
        <dbReference type="EMBL" id="QGU03554.1"/>
    </source>
</evidence>
<protein>
    <submittedName>
        <fullName evidence="1">Uncharacterized protein</fullName>
    </submittedName>
</protein>
<dbReference type="AlphaFoldDB" id="A0A6B8VQ70"/>
<reference evidence="1 2" key="1">
    <citation type="journal article" date="2021" name="Int. J. Syst. Evol. Microbiol.">
        <title>Classification of three corynebacterial strains isolated from a small paddock in North Rhine-Westphalia: proposal of &lt;i&gt;Corynebacterium kalinowskii&lt;/i&gt; sp. nov., &lt;i&gt;Corynebacterium comes&lt;/i&gt; sp. nov. and &lt;i&gt;Corynebacterium occultum&lt;/i&gt; sp. nov.</title>
        <authorList>
            <person name="Schaffert L."/>
            <person name="Ruwe M."/>
            <person name="Milse J."/>
            <person name="Hanuschka K."/>
            <person name="Ortseifen V."/>
            <person name="Droste J."/>
            <person name="Brandt D."/>
            <person name="Schl L."/>
            <person name="Kutter Y."/>
            <person name="Vinke S."/>
            <person name="Vieh P."/>
            <person name="Jacob L."/>
            <person name="L N.C."/>
            <person name="Schulte-Berndt E."/>
            <person name="Hain C."/>
            <person name="Linder M."/>
            <person name="Schmidt P."/>
            <person name="Wollenschl L."/>
            <person name="Luttermann T."/>
            <person name="Thieme E."/>
            <person name="Hassa J."/>
            <person name="Haak M."/>
            <person name="Wittchen M."/>
            <person name="Mentz A."/>
            <person name="Persicke M."/>
            <person name="Busche T."/>
            <person name="R C."/>
        </authorList>
    </citation>
    <scope>NUCLEOTIDE SEQUENCE [LARGE SCALE GENOMIC DNA]</scope>
    <source>
        <strain evidence="1 2">2019</strain>
    </source>
</reference>
<organism evidence="1 2">
    <name type="scientific">Corynebacterium comes</name>
    <dbReference type="NCBI Taxonomy" id="2675218"/>
    <lineage>
        <taxon>Bacteria</taxon>
        <taxon>Bacillati</taxon>
        <taxon>Actinomycetota</taxon>
        <taxon>Actinomycetes</taxon>
        <taxon>Mycobacteriales</taxon>
        <taxon>Corynebacteriaceae</taxon>
        <taxon>Corynebacterium</taxon>
    </lineage>
</organism>
<dbReference type="Proteomes" id="UP000425178">
    <property type="component" value="Chromosome"/>
</dbReference>
<evidence type="ECO:0000313" key="2">
    <source>
        <dbReference type="Proteomes" id="UP000425178"/>
    </source>
</evidence>
<sequence>MFHGSSEVAGWLSSPFVFAWDFVTWPFRVVSSHF</sequence>
<dbReference type="KEGG" id="ccoe:CETAM_01340"/>
<keyword evidence="2" id="KW-1185">Reference proteome</keyword>
<gene>
    <name evidence="1" type="ORF">CETAM_01340</name>
</gene>
<proteinExistence type="predicted"/>
<dbReference type="EMBL" id="CP046453">
    <property type="protein sequence ID" value="QGU03554.1"/>
    <property type="molecule type" value="Genomic_DNA"/>
</dbReference>
<accession>A0A6B8VQ70</accession>